<feature type="compositionally biased region" description="Acidic residues" evidence="4">
    <location>
        <begin position="1116"/>
        <end position="1128"/>
    </location>
</feature>
<dbReference type="SUPFAM" id="SSF48452">
    <property type="entry name" value="TPR-like"/>
    <property type="match status" value="4"/>
</dbReference>
<feature type="repeat" description="TPR" evidence="3">
    <location>
        <begin position="200"/>
        <end position="233"/>
    </location>
</feature>
<dbReference type="Pfam" id="PF07719">
    <property type="entry name" value="TPR_2"/>
    <property type="match status" value="1"/>
</dbReference>
<dbReference type="PANTHER" id="PTHR14027">
    <property type="entry name" value="RNA POLYMERASE-ASSOCIATED PROTEIN CTR9"/>
    <property type="match status" value="1"/>
</dbReference>
<feature type="region of interest" description="Disordered" evidence="4">
    <location>
        <begin position="947"/>
        <end position="1167"/>
    </location>
</feature>
<feature type="compositionally biased region" description="Basic and acidic residues" evidence="4">
    <location>
        <begin position="1009"/>
        <end position="1024"/>
    </location>
</feature>
<reference evidence="5 6" key="1">
    <citation type="submission" date="2019-10" db="EMBL/GenBank/DDBJ databases">
        <authorList>
            <person name="Palmer J.M."/>
        </authorList>
    </citation>
    <scope>NUCLEOTIDE SEQUENCE [LARGE SCALE GENOMIC DNA]</scope>
    <source>
        <strain evidence="5 6">TWF696</strain>
    </source>
</reference>
<keyword evidence="2 3" id="KW-0802">TPR repeat</keyword>
<evidence type="ECO:0000256" key="1">
    <source>
        <dbReference type="ARBA" id="ARBA00022737"/>
    </source>
</evidence>
<feature type="repeat" description="TPR" evidence="3">
    <location>
        <begin position="804"/>
        <end position="837"/>
    </location>
</feature>
<feature type="compositionally biased region" description="Basic and acidic residues" evidence="4">
    <location>
        <begin position="947"/>
        <end position="969"/>
    </location>
</feature>
<dbReference type="EMBL" id="JAVHNQ010000003">
    <property type="protein sequence ID" value="KAK6353676.1"/>
    <property type="molecule type" value="Genomic_DNA"/>
</dbReference>
<dbReference type="InterPro" id="IPR013105">
    <property type="entry name" value="TPR_2"/>
</dbReference>
<proteinExistence type="predicted"/>
<evidence type="ECO:0000256" key="3">
    <source>
        <dbReference type="PROSITE-ProRule" id="PRU00339"/>
    </source>
</evidence>
<evidence type="ECO:0000256" key="4">
    <source>
        <dbReference type="SAM" id="MobiDB-lite"/>
    </source>
</evidence>
<dbReference type="PANTHER" id="PTHR14027:SF2">
    <property type="entry name" value="RNA POLYMERASE-ASSOCIATED PROTEIN CTR9 HOMOLOG"/>
    <property type="match status" value="1"/>
</dbReference>
<dbReference type="InterPro" id="IPR031101">
    <property type="entry name" value="Ctr9"/>
</dbReference>
<feature type="compositionally biased region" description="Basic and acidic residues" evidence="4">
    <location>
        <begin position="977"/>
        <end position="989"/>
    </location>
</feature>
<organism evidence="5 6">
    <name type="scientific">Orbilia brochopaga</name>
    <dbReference type="NCBI Taxonomy" id="3140254"/>
    <lineage>
        <taxon>Eukaryota</taxon>
        <taxon>Fungi</taxon>
        <taxon>Dikarya</taxon>
        <taxon>Ascomycota</taxon>
        <taxon>Pezizomycotina</taxon>
        <taxon>Orbiliomycetes</taxon>
        <taxon>Orbiliales</taxon>
        <taxon>Orbiliaceae</taxon>
        <taxon>Orbilia</taxon>
    </lineage>
</organism>
<evidence type="ECO:0000256" key="2">
    <source>
        <dbReference type="ARBA" id="ARBA00022803"/>
    </source>
</evidence>
<name>A0AAV9V1G9_9PEZI</name>
<sequence length="1167" mass="131687">MNGHANPRPRNRYPLVPPRIEVPLTEQVGDEGTVEIDLTDLPDDVDELSTLLEQEHASQHYWILSALAYAKHQNIDNAIEILNSRALNSENIKRNPREVLPIQLCLLWLYLQKTREALKAPYHPSDATENTKDHYLQAATSLLNNIGRYDAEHPAYNIARAVYASLKAAITNVKAERTSNLESAQRIYDEILKQANGTNMIALMGKGKWLFSKGRYEKALECYQEVLRKKPDMDPDPRIGIGLCFWMLNFKDDAKIAWERALELDPNSKVANLLLGVYHLSFVSSLPETDPEFIKHYKKGMTEHIAKAYKLDKNMPLACTLFATYFFSAGNFATAESLSKRAIEYTDVPQVGRDAYYLLGRKYQEVGDYDLSRQCYVRSENAKEDVYLPSKLGAGQLRVLQSDFTGAKLVFENLVKTFPKCLEAMMILGTLYAEEAFLAESQLGTGREEKEKERKNAITYLETIRSAWKDPKKHMKPSVSVLLTLARLYETESQEKALACLQQVADLEREATAEDEAMLAPQLLNNIGVFNYNMGKHDEAREHFQTALNNCVAMGAKDESLDTDALVTTLSYNLARLEEAAGNTDEAIKLYEGLLARHSDYTDAAMRLAYIALRKGGEDGPKRLEELVKTEDHNLEVCALYGYYLSRRPKKSPLNIAEDKEQRHYKRTLTTHDKHDRYSLTGMGNLHLMTAREMRRDTEQDKEKKRKMYERAVEFFDKALVLDPKNAYAAQGVAIAIIEDKKDYSTGVGIFEKIKGTLKEASVHINLGHSFVEIKQFTWAIENYEIAINQYRADRDPWTITALARAWYLKGKLEKSLTELNTALDYAKKALVLSPDHPIFMFNVAYLQAQIGQVVHELPKHQRTSEEIRSALDGVEEAIKTFTAVAKSKNPPYPAGDIEMRVTMNKNTTRRQLTADLEEQTKYEELHAAKIAEAKRKREAEIAKRAAEHAKLEEEKKERQRKLAEERKIMQQQALEWAEKREEEEKNREAGAAGDGDSDGGRKKRSRRAPGEPKEPKARKEKGERKTKKKKAEADGEEGAGSRATKKRRLTKGGKSALSKETVSDSDGMLSDGDLIRHDSESRSASLTPAARVTASPMPSSGKKKGKLVKSKTVIDSEDDLSDADAADEPAPSRRRTVLESDDDEEMEDASPAKPAARSSLDSGDED</sequence>
<dbReference type="GO" id="GO:0000993">
    <property type="term" value="F:RNA polymerase II complex binding"/>
    <property type="evidence" value="ECO:0007669"/>
    <property type="project" value="TreeGrafter"/>
</dbReference>
<evidence type="ECO:0000313" key="5">
    <source>
        <dbReference type="EMBL" id="KAK6353676.1"/>
    </source>
</evidence>
<dbReference type="InterPro" id="IPR011990">
    <property type="entry name" value="TPR-like_helical_dom_sf"/>
</dbReference>
<evidence type="ECO:0000313" key="6">
    <source>
        <dbReference type="Proteomes" id="UP001375240"/>
    </source>
</evidence>
<dbReference type="Proteomes" id="UP001375240">
    <property type="component" value="Unassembled WGS sequence"/>
</dbReference>
<dbReference type="Pfam" id="PF13181">
    <property type="entry name" value="TPR_8"/>
    <property type="match status" value="1"/>
</dbReference>
<dbReference type="GO" id="GO:0016593">
    <property type="term" value="C:Cdc73/Paf1 complex"/>
    <property type="evidence" value="ECO:0007669"/>
    <property type="project" value="TreeGrafter"/>
</dbReference>
<feature type="compositionally biased region" description="Acidic residues" evidence="4">
    <location>
        <begin position="1140"/>
        <end position="1149"/>
    </location>
</feature>
<dbReference type="Pfam" id="PF13424">
    <property type="entry name" value="TPR_12"/>
    <property type="match status" value="1"/>
</dbReference>
<gene>
    <name evidence="5" type="ORF">TWF696_005638</name>
</gene>
<accession>A0AAV9V1G9</accession>
<evidence type="ECO:0008006" key="7">
    <source>
        <dbReference type="Google" id="ProtNLM"/>
    </source>
</evidence>
<dbReference type="GO" id="GO:0006355">
    <property type="term" value="P:regulation of DNA-templated transcription"/>
    <property type="evidence" value="ECO:0007669"/>
    <property type="project" value="InterPro"/>
</dbReference>
<dbReference type="PROSITE" id="PS50005">
    <property type="entry name" value="TPR"/>
    <property type="match status" value="2"/>
</dbReference>
<dbReference type="GO" id="GO:0006368">
    <property type="term" value="P:transcription elongation by RNA polymerase II"/>
    <property type="evidence" value="ECO:0007669"/>
    <property type="project" value="TreeGrafter"/>
</dbReference>
<dbReference type="AlphaFoldDB" id="A0AAV9V1G9"/>
<protein>
    <recommendedName>
        <fullName evidence="7">TPR-like protein</fullName>
    </recommendedName>
</protein>
<dbReference type="SMART" id="SM00028">
    <property type="entry name" value="TPR"/>
    <property type="match status" value="9"/>
</dbReference>
<comment type="caution">
    <text evidence="5">The sequence shown here is derived from an EMBL/GenBank/DDBJ whole genome shotgun (WGS) entry which is preliminary data.</text>
</comment>
<keyword evidence="1" id="KW-0677">Repeat</keyword>
<keyword evidence="6" id="KW-1185">Reference proteome</keyword>
<dbReference type="Gene3D" id="1.25.40.10">
    <property type="entry name" value="Tetratricopeptide repeat domain"/>
    <property type="match status" value="4"/>
</dbReference>
<dbReference type="InterPro" id="IPR019734">
    <property type="entry name" value="TPR_rpt"/>
</dbReference>